<feature type="non-terminal residue" evidence="5">
    <location>
        <position position="672"/>
    </location>
</feature>
<name>A0AA36FU14_9BILA</name>
<dbReference type="PROSITE" id="PS01036">
    <property type="entry name" value="HSP70_3"/>
    <property type="match status" value="1"/>
</dbReference>
<reference evidence="5" key="1">
    <citation type="submission" date="2023-06" db="EMBL/GenBank/DDBJ databases">
        <authorList>
            <person name="Delattre M."/>
        </authorList>
    </citation>
    <scope>NUCLEOTIDE SEQUENCE</scope>
    <source>
        <strain evidence="5">AF72</strain>
    </source>
</reference>
<dbReference type="InterPro" id="IPR043129">
    <property type="entry name" value="ATPase_NBD"/>
</dbReference>
<keyword evidence="2" id="KW-0547">Nucleotide-binding</keyword>
<comment type="similarity">
    <text evidence="1">Belongs to the heat shock protein 70 family.</text>
</comment>
<dbReference type="InterPro" id="IPR029047">
    <property type="entry name" value="HSP70_peptide-bd_sf"/>
</dbReference>
<dbReference type="FunFam" id="3.30.30.30:FF:000002">
    <property type="entry name" value="Heat shock 70 kDa protein 4"/>
    <property type="match status" value="1"/>
</dbReference>
<organism evidence="5 6">
    <name type="scientific">Mesorhabditis spiculigera</name>
    <dbReference type="NCBI Taxonomy" id="96644"/>
    <lineage>
        <taxon>Eukaryota</taxon>
        <taxon>Metazoa</taxon>
        <taxon>Ecdysozoa</taxon>
        <taxon>Nematoda</taxon>
        <taxon>Chromadorea</taxon>
        <taxon>Rhabditida</taxon>
        <taxon>Rhabditina</taxon>
        <taxon>Rhabditomorpha</taxon>
        <taxon>Rhabditoidea</taxon>
        <taxon>Rhabditidae</taxon>
        <taxon>Mesorhabditinae</taxon>
        <taxon>Mesorhabditis</taxon>
    </lineage>
</organism>
<dbReference type="InterPro" id="IPR029048">
    <property type="entry name" value="HSP70_C_sf"/>
</dbReference>
<dbReference type="Proteomes" id="UP001177023">
    <property type="component" value="Unassembled WGS sequence"/>
</dbReference>
<comment type="caution">
    <text evidence="5">The sequence shown here is derived from an EMBL/GenBank/DDBJ whole genome shotgun (WGS) entry which is preliminary data.</text>
</comment>
<keyword evidence="6" id="KW-1185">Reference proteome</keyword>
<protein>
    <submittedName>
        <fullName evidence="5">Uncharacterized protein</fullName>
    </submittedName>
</protein>
<dbReference type="Pfam" id="PF00012">
    <property type="entry name" value="HSP70"/>
    <property type="match status" value="1"/>
</dbReference>
<dbReference type="Gene3D" id="1.20.1270.10">
    <property type="match status" value="1"/>
</dbReference>
<dbReference type="InterPro" id="IPR013126">
    <property type="entry name" value="Hsp_70_fam"/>
</dbReference>
<feature type="region of interest" description="Disordered" evidence="4">
    <location>
        <begin position="653"/>
        <end position="672"/>
    </location>
</feature>
<dbReference type="GO" id="GO:0005634">
    <property type="term" value="C:nucleus"/>
    <property type="evidence" value="ECO:0007669"/>
    <property type="project" value="TreeGrafter"/>
</dbReference>
<sequence length="672" mass="74596">MSVSGVDFGSLSTYIGMVRGTGIEMITNERSMRSTPSAVAYGAQTRLMGAAAHEQVSTNLRNTVLNFKELVGRDFSDPVVQRMMPYVSARVVKLPEEGVGVLVGHHDRERTFTIEQVLAAIFTKVRATILKHLPVEPAHVDCVVAVPGYYNQTQRLAADCSAQAARLNPIGLINETTAIALSYGVSRNRELPTSSETPRNVVFVDVGHTSAQATIAQFSRGKLKILAYAYDLEVGGLWFDARIRQHLVEQFNAKYLDVFTEYKVLEECTRVKKLMSATSKPIPMKLEGLLDGADSSATISRQEFEKLAAAIFEKFAEMLRRLLKEADVDVSDIYGVELLGGASRIPRIQAICRDVFGQPPKSTMNPEESVAMGATLRCAMLSPLQKVREFEIRERQLYKISIVYEGQGGIHLESVIFNEGDEIPATREMSFRRGDEFTVHAFSHLTATKGPQKIGDWDIKMPTNEQQKDYQIYGTPLHLYETKVTFEIDADGMFQVQKAEMMAPAVEVPSSSLTNTPLMNGSLRPVQTVEVDEQAGPSTSKKPVFLPIHLPVQNDSLAFPINAYGQIEANLLAADEKHRENQDARNAVEEYVYEMRAKLNRSLGSWISSEEVTSLLQELNEAEKWLSEVGEAGETSAYKQRLADLKKIMSPALAKKEEKQAITPPPPLDEDS</sequence>
<dbReference type="SUPFAM" id="SSF100934">
    <property type="entry name" value="Heat shock protein 70kD (HSP70), C-terminal subdomain"/>
    <property type="match status" value="1"/>
</dbReference>
<keyword evidence="3" id="KW-0067">ATP-binding</keyword>
<dbReference type="GO" id="GO:0005524">
    <property type="term" value="F:ATP binding"/>
    <property type="evidence" value="ECO:0007669"/>
    <property type="project" value="UniProtKB-KW"/>
</dbReference>
<dbReference type="AlphaFoldDB" id="A0AA36FU14"/>
<feature type="compositionally biased region" description="Pro residues" evidence="4">
    <location>
        <begin position="663"/>
        <end position="672"/>
    </location>
</feature>
<evidence type="ECO:0000256" key="3">
    <source>
        <dbReference type="ARBA" id="ARBA00022840"/>
    </source>
</evidence>
<dbReference type="InterPro" id="IPR018181">
    <property type="entry name" value="Heat_shock_70_CS"/>
</dbReference>
<evidence type="ECO:0000313" key="6">
    <source>
        <dbReference type="Proteomes" id="UP001177023"/>
    </source>
</evidence>
<gene>
    <name evidence="5" type="ORF">MSPICULIGERA_LOCUS5554</name>
</gene>
<dbReference type="SUPFAM" id="SSF53067">
    <property type="entry name" value="Actin-like ATPase domain"/>
    <property type="match status" value="2"/>
</dbReference>
<proteinExistence type="inferred from homology"/>
<dbReference type="PRINTS" id="PR00301">
    <property type="entry name" value="HEATSHOCK70"/>
</dbReference>
<dbReference type="PANTHER" id="PTHR45639">
    <property type="entry name" value="HSC70CB, ISOFORM G-RELATED"/>
    <property type="match status" value="1"/>
</dbReference>
<dbReference type="Gene3D" id="3.30.30.30">
    <property type="match status" value="1"/>
</dbReference>
<accession>A0AA36FU14</accession>
<dbReference type="FunFam" id="3.30.420.40:FF:000171">
    <property type="entry name" value="Heat shock 70 kDa protein 4"/>
    <property type="match status" value="2"/>
</dbReference>
<evidence type="ECO:0000256" key="1">
    <source>
        <dbReference type="ARBA" id="ARBA00007381"/>
    </source>
</evidence>
<evidence type="ECO:0000256" key="4">
    <source>
        <dbReference type="SAM" id="MobiDB-lite"/>
    </source>
</evidence>
<dbReference type="PANTHER" id="PTHR45639:SF4">
    <property type="entry name" value="HSC70CB, ISOFORM G"/>
    <property type="match status" value="1"/>
</dbReference>
<evidence type="ECO:0000313" key="5">
    <source>
        <dbReference type="EMBL" id="CAJ0566978.1"/>
    </source>
</evidence>
<dbReference type="GO" id="GO:0006950">
    <property type="term" value="P:response to stress"/>
    <property type="evidence" value="ECO:0007669"/>
    <property type="project" value="UniProtKB-ARBA"/>
</dbReference>
<dbReference type="GO" id="GO:0005829">
    <property type="term" value="C:cytosol"/>
    <property type="evidence" value="ECO:0007669"/>
    <property type="project" value="TreeGrafter"/>
</dbReference>
<dbReference type="GO" id="GO:0140662">
    <property type="term" value="F:ATP-dependent protein folding chaperone"/>
    <property type="evidence" value="ECO:0007669"/>
    <property type="project" value="InterPro"/>
</dbReference>
<dbReference type="Gene3D" id="3.30.420.40">
    <property type="match status" value="2"/>
</dbReference>
<dbReference type="Gene3D" id="3.90.640.10">
    <property type="entry name" value="Actin, Chain A, domain 4"/>
    <property type="match status" value="1"/>
</dbReference>
<dbReference type="FunFam" id="1.20.1270.10:FF:000002">
    <property type="entry name" value="Heat shock 70 kDa protein 4"/>
    <property type="match status" value="1"/>
</dbReference>
<dbReference type="EMBL" id="CATQJA010001374">
    <property type="protein sequence ID" value="CAJ0566978.1"/>
    <property type="molecule type" value="Genomic_DNA"/>
</dbReference>
<evidence type="ECO:0000256" key="2">
    <source>
        <dbReference type="ARBA" id="ARBA00022741"/>
    </source>
</evidence>
<dbReference type="Gene3D" id="2.60.34.10">
    <property type="entry name" value="Substrate Binding Domain Of DNAk, Chain A, domain 1"/>
    <property type="match status" value="1"/>
</dbReference>